<name>A0ABZ3IKT5_9FIRM</name>
<keyword evidence="2" id="KW-1185">Reference proteome</keyword>
<reference evidence="1" key="1">
    <citation type="submission" date="2024-05" db="EMBL/GenBank/DDBJ databases">
        <title>Isolation and characterization of Sporomusa carbonis sp. nov., a carboxydotrophic hydrogenogen in the genus of Sporomusa isolated from a charcoal burning pile.</title>
        <authorList>
            <person name="Boeer T."/>
            <person name="Rosenbaum F."/>
            <person name="Eysell L."/>
            <person name="Mueller V."/>
            <person name="Daniel R."/>
            <person name="Poehlein A."/>
        </authorList>
    </citation>
    <scope>NUCLEOTIDE SEQUENCE [LARGE SCALE GENOMIC DNA]</scope>
    <source>
        <strain evidence="1">DSM 10669</strain>
    </source>
</reference>
<dbReference type="RefSeq" id="WP_094602993.1">
    <property type="nucleotide sequence ID" value="NZ_CP155573.1"/>
</dbReference>
<dbReference type="Proteomes" id="UP000216752">
    <property type="component" value="Chromosome"/>
</dbReference>
<organism evidence="1 2">
    <name type="scientific">Sporomusa silvacetica DSM 10669</name>
    <dbReference type="NCBI Taxonomy" id="1123289"/>
    <lineage>
        <taxon>Bacteria</taxon>
        <taxon>Bacillati</taxon>
        <taxon>Bacillota</taxon>
        <taxon>Negativicutes</taxon>
        <taxon>Selenomonadales</taxon>
        <taxon>Sporomusaceae</taxon>
        <taxon>Sporomusa</taxon>
    </lineage>
</organism>
<dbReference type="EMBL" id="CP155573">
    <property type="protein sequence ID" value="XFO66309.1"/>
    <property type="molecule type" value="Genomic_DNA"/>
</dbReference>
<accession>A0ABZ3IKT5</accession>
<protein>
    <submittedName>
        <fullName evidence="1">Uncharacterized protein</fullName>
    </submittedName>
</protein>
<evidence type="ECO:0000313" key="1">
    <source>
        <dbReference type="EMBL" id="XFO66309.1"/>
    </source>
</evidence>
<evidence type="ECO:0000313" key="2">
    <source>
        <dbReference type="Proteomes" id="UP000216752"/>
    </source>
</evidence>
<proteinExistence type="predicted"/>
<sequence length="79" mass="9544">MVTVYTPGKKFECAEVNLVQFKLLIDETGQEFLLMYDLNRQYLYTLQRVEGERPDFTYIDEVIQIEEELQRRKIFQTCL</sequence>
<gene>
    <name evidence="1" type="ORF">SPSIL_024590</name>
</gene>